<feature type="transmembrane region" description="Helical" evidence="1">
    <location>
        <begin position="37"/>
        <end position="59"/>
    </location>
</feature>
<keyword evidence="1" id="KW-0472">Membrane</keyword>
<evidence type="ECO:0000313" key="2">
    <source>
        <dbReference type="EMBL" id="SHH93201.1"/>
    </source>
</evidence>
<sequence length="76" mass="8656">MKKGMGTAIIITIFMGIIIFGYGYALVFGLLSSETPLIFIIIAILIFVTIMWALIINLIERIKEIREEDKDDLSKY</sequence>
<dbReference type="AlphaFoldDB" id="A0A1M5X084"/>
<evidence type="ECO:0000256" key="1">
    <source>
        <dbReference type="SAM" id="Phobius"/>
    </source>
</evidence>
<organism evidence="2 3">
    <name type="scientific">Clostridium grantii DSM 8605</name>
    <dbReference type="NCBI Taxonomy" id="1121316"/>
    <lineage>
        <taxon>Bacteria</taxon>
        <taxon>Bacillati</taxon>
        <taxon>Bacillota</taxon>
        <taxon>Clostridia</taxon>
        <taxon>Eubacteriales</taxon>
        <taxon>Clostridiaceae</taxon>
        <taxon>Clostridium</taxon>
    </lineage>
</organism>
<name>A0A1M5X084_9CLOT</name>
<accession>A0A1M5X084</accession>
<evidence type="ECO:0000313" key="3">
    <source>
        <dbReference type="Proteomes" id="UP000184447"/>
    </source>
</evidence>
<reference evidence="2 3" key="1">
    <citation type="submission" date="2016-11" db="EMBL/GenBank/DDBJ databases">
        <authorList>
            <person name="Jaros S."/>
            <person name="Januszkiewicz K."/>
            <person name="Wedrychowicz H."/>
        </authorList>
    </citation>
    <scope>NUCLEOTIDE SEQUENCE [LARGE SCALE GENOMIC DNA]</scope>
    <source>
        <strain evidence="2 3">DSM 8605</strain>
    </source>
</reference>
<gene>
    <name evidence="2" type="ORF">SAMN02745207_03242</name>
</gene>
<protein>
    <submittedName>
        <fullName evidence="2">Uncharacterized protein</fullName>
    </submittedName>
</protein>
<dbReference type="RefSeq" id="WP_073339598.1">
    <property type="nucleotide sequence ID" value="NZ_FQXM01000022.1"/>
</dbReference>
<dbReference type="STRING" id="1121316.SAMN02745207_03242"/>
<dbReference type="Proteomes" id="UP000184447">
    <property type="component" value="Unassembled WGS sequence"/>
</dbReference>
<keyword evidence="1" id="KW-0812">Transmembrane</keyword>
<proteinExistence type="predicted"/>
<dbReference type="EMBL" id="FQXM01000022">
    <property type="protein sequence ID" value="SHH93201.1"/>
    <property type="molecule type" value="Genomic_DNA"/>
</dbReference>
<keyword evidence="1" id="KW-1133">Transmembrane helix</keyword>
<keyword evidence="3" id="KW-1185">Reference proteome</keyword>
<feature type="transmembrane region" description="Helical" evidence="1">
    <location>
        <begin position="7"/>
        <end position="31"/>
    </location>
</feature>